<evidence type="ECO:0000259" key="6">
    <source>
        <dbReference type="PROSITE" id="PS50887"/>
    </source>
</evidence>
<name>A0A2S9H5B3_9BURK</name>
<dbReference type="PROSITE" id="PS50110">
    <property type="entry name" value="RESPONSE_REGULATORY"/>
    <property type="match status" value="2"/>
</dbReference>
<dbReference type="FunFam" id="3.20.20.450:FF:000001">
    <property type="entry name" value="Cyclic di-GMP phosphodiesterase yahA"/>
    <property type="match status" value="1"/>
</dbReference>
<dbReference type="InterPro" id="IPR000160">
    <property type="entry name" value="GGDEF_dom"/>
</dbReference>
<dbReference type="Gene3D" id="3.30.70.270">
    <property type="match status" value="1"/>
</dbReference>
<feature type="domain" description="Response regulatory" evidence="4">
    <location>
        <begin position="1"/>
        <end position="105"/>
    </location>
</feature>
<organism evidence="7 8">
    <name type="scientific">Solimicrobium silvestre</name>
    <dbReference type="NCBI Taxonomy" id="2099400"/>
    <lineage>
        <taxon>Bacteria</taxon>
        <taxon>Pseudomonadati</taxon>
        <taxon>Pseudomonadota</taxon>
        <taxon>Betaproteobacteria</taxon>
        <taxon>Burkholderiales</taxon>
        <taxon>Oxalobacteraceae</taxon>
        <taxon>Solimicrobium</taxon>
    </lineage>
</organism>
<evidence type="ECO:0000259" key="4">
    <source>
        <dbReference type="PROSITE" id="PS50110"/>
    </source>
</evidence>
<dbReference type="NCBIfam" id="TIGR00254">
    <property type="entry name" value="GGDEF"/>
    <property type="match status" value="1"/>
</dbReference>
<dbReference type="Pfam" id="PF00990">
    <property type="entry name" value="GGDEF"/>
    <property type="match status" value="1"/>
</dbReference>
<proteinExistence type="predicted"/>
<dbReference type="PANTHER" id="PTHR44757">
    <property type="entry name" value="DIGUANYLATE CYCLASE DGCP"/>
    <property type="match status" value="1"/>
</dbReference>
<dbReference type="InterPro" id="IPR029787">
    <property type="entry name" value="Nucleotide_cyclase"/>
</dbReference>
<evidence type="ECO:0000256" key="1">
    <source>
        <dbReference type="ARBA" id="ARBA00022679"/>
    </source>
</evidence>
<feature type="modified residue" description="4-aspartylphosphate" evidence="3">
    <location>
        <position position="38"/>
    </location>
</feature>
<sequence length="863" mass="95599">MATLKQILGNDYSLVFARNGTEGLAAVKKHLPALILLDVQMPDMDGYTVCKMIKADPLTENTPVIFISALSDVGDETTGFLCGGVDYIIKPVSPAIVRARVATHLSLVRATTLELYVKQLEIERTKTARLSRILAVLSGTNSAIVRIRESHALMEEACRIAVDHGGFGIAWIGLAQDNAALSIAASQGIESDQLIATLQPSVGKSPDSIEISSQVLKTGQTCIFNDVRSATSTSATCRDALSRGYLSLIALPLTGNNKIAGVVVLYARELNCFDEEEIKLLSELAGDISFALQAIENGKRASFLAYYDELTGLPNTTLFLDRLDQLIQSAWFEKSKVFVIILNLNRFKELNDTYGRHIGDKVLITVAQYLDEGSLHSCSAARIGADNFALLGVEANSGDVTKLCDQILIMLAKPFNIDGKSFTVSPRLGIAIYPTDAENTEALFKNAETALKQAKFTKSLYSYYSPEHNAKIAEKIELENMLKLALDNNQFVMYYQPKVDLDTGKIVGAEALIRWKHPERGMVPPVEFIPLAEETGLIVPIGTWVIQAVCAQQATWKRDRIPIVPVALNLSALQFRQGNVLQIVRDALSEYKLEPNELELELTESLVMQNLQEAETIMRSFHQHGLHLSLDDFGTGYSSLAYLKRFPFDTVKIDRAFVTDITRNPEDAAIALAIIAMAHNLHMNVVAEGVETEAQLKFLRARHCDQIQGYFFSPPVTADEFGMMLHTRKHIEPSVDTQDQTLLLVDSDSFILSALTRTLRGQGYRILTALGGREALEVLATNPVQVILCEQLMSEMTGAEFFSITAKLYPDTMRIILTGYTELQSVLEAINSGEIYRFLTKPWDDELIRQNILDAFRRYRPMA</sequence>
<dbReference type="InterPro" id="IPR001789">
    <property type="entry name" value="Sig_transdc_resp-reg_receiver"/>
</dbReference>
<dbReference type="SUPFAM" id="SSF55781">
    <property type="entry name" value="GAF domain-like"/>
    <property type="match status" value="1"/>
</dbReference>
<feature type="domain" description="Response regulatory" evidence="4">
    <location>
        <begin position="741"/>
        <end position="856"/>
    </location>
</feature>
<dbReference type="Gene3D" id="3.40.50.2300">
    <property type="match status" value="2"/>
</dbReference>
<dbReference type="EMBL" id="PUGF01000001">
    <property type="protein sequence ID" value="PRC95179.1"/>
    <property type="molecule type" value="Genomic_DNA"/>
</dbReference>
<dbReference type="GO" id="GO:0016301">
    <property type="term" value="F:kinase activity"/>
    <property type="evidence" value="ECO:0007669"/>
    <property type="project" value="UniProtKB-KW"/>
</dbReference>
<dbReference type="Pfam" id="PF00072">
    <property type="entry name" value="Response_reg"/>
    <property type="match status" value="2"/>
</dbReference>
<dbReference type="Gene3D" id="3.30.450.40">
    <property type="match status" value="1"/>
</dbReference>
<dbReference type="OrthoDB" id="9813903at2"/>
<gene>
    <name evidence="7" type="ORF">S2091_0374</name>
</gene>
<accession>A0A2S9H5B3</accession>
<dbReference type="SMART" id="SM00052">
    <property type="entry name" value="EAL"/>
    <property type="match status" value="1"/>
</dbReference>
<dbReference type="PANTHER" id="PTHR44757:SF2">
    <property type="entry name" value="BIOFILM ARCHITECTURE MAINTENANCE PROTEIN MBAA"/>
    <property type="match status" value="1"/>
</dbReference>
<dbReference type="PROSITE" id="PS50883">
    <property type="entry name" value="EAL"/>
    <property type="match status" value="1"/>
</dbReference>
<dbReference type="Pfam" id="PF13185">
    <property type="entry name" value="GAF_2"/>
    <property type="match status" value="1"/>
</dbReference>
<dbReference type="InterPro" id="IPR011006">
    <property type="entry name" value="CheY-like_superfamily"/>
</dbReference>
<protein>
    <submittedName>
        <fullName evidence="7">GGDEF: diguanylate cyclase (GGDEF) domain</fullName>
    </submittedName>
</protein>
<reference evidence="7 8" key="1">
    <citation type="submission" date="2018-02" db="EMBL/GenBank/DDBJ databases">
        <title>Solimicrobium silvestre gen. nov., sp. nov., isolated from alpine forest soil.</title>
        <authorList>
            <person name="Margesin R."/>
            <person name="Albuquerque L."/>
            <person name="Zhang D.-C."/>
            <person name="Froufe H.J.C."/>
            <person name="Severino R."/>
            <person name="Roxo I."/>
            <person name="Egas C."/>
            <person name="Da Costa M.S."/>
        </authorList>
    </citation>
    <scope>NUCLEOTIDE SEQUENCE [LARGE SCALE GENOMIC DNA]</scope>
    <source>
        <strain evidence="7 8">S20-91</strain>
    </source>
</reference>
<evidence type="ECO:0000313" key="7">
    <source>
        <dbReference type="EMBL" id="PRC95179.1"/>
    </source>
</evidence>
<dbReference type="SMART" id="SM00448">
    <property type="entry name" value="REC"/>
    <property type="match status" value="2"/>
</dbReference>
<dbReference type="SMART" id="SM00267">
    <property type="entry name" value="GGDEF"/>
    <property type="match status" value="1"/>
</dbReference>
<comment type="caution">
    <text evidence="3">Lacks conserved residue(s) required for the propagation of feature annotation.</text>
</comment>
<dbReference type="PROSITE" id="PS50887">
    <property type="entry name" value="GGDEF"/>
    <property type="match status" value="1"/>
</dbReference>
<keyword evidence="2" id="KW-0418">Kinase</keyword>
<keyword evidence="8" id="KW-1185">Reference proteome</keyword>
<dbReference type="Gene3D" id="3.20.20.450">
    <property type="entry name" value="EAL domain"/>
    <property type="match status" value="1"/>
</dbReference>
<dbReference type="SUPFAM" id="SSF52172">
    <property type="entry name" value="CheY-like"/>
    <property type="match status" value="2"/>
</dbReference>
<feature type="domain" description="GGDEF" evidence="6">
    <location>
        <begin position="335"/>
        <end position="466"/>
    </location>
</feature>
<dbReference type="SUPFAM" id="SSF55073">
    <property type="entry name" value="Nucleotide cyclase"/>
    <property type="match status" value="1"/>
</dbReference>
<dbReference type="Proteomes" id="UP000237839">
    <property type="component" value="Unassembled WGS sequence"/>
</dbReference>
<dbReference type="InterPro" id="IPR029016">
    <property type="entry name" value="GAF-like_dom_sf"/>
</dbReference>
<dbReference type="InterPro" id="IPR035919">
    <property type="entry name" value="EAL_sf"/>
</dbReference>
<comment type="caution">
    <text evidence="7">The sequence shown here is derived from an EMBL/GenBank/DDBJ whole genome shotgun (WGS) entry which is preliminary data.</text>
</comment>
<dbReference type="CDD" id="cd01949">
    <property type="entry name" value="GGDEF"/>
    <property type="match status" value="1"/>
</dbReference>
<keyword evidence="1" id="KW-0808">Transferase</keyword>
<dbReference type="CDD" id="cd01948">
    <property type="entry name" value="EAL"/>
    <property type="match status" value="1"/>
</dbReference>
<dbReference type="InterPro" id="IPR043128">
    <property type="entry name" value="Rev_trsase/Diguanyl_cyclase"/>
</dbReference>
<dbReference type="CDD" id="cd17569">
    <property type="entry name" value="REC_HupR-like"/>
    <property type="match status" value="1"/>
</dbReference>
<keyword evidence="3" id="KW-0597">Phosphoprotein</keyword>
<dbReference type="SUPFAM" id="SSF141868">
    <property type="entry name" value="EAL domain-like"/>
    <property type="match status" value="1"/>
</dbReference>
<dbReference type="AlphaFoldDB" id="A0A2S9H5B3"/>
<dbReference type="Pfam" id="PF00563">
    <property type="entry name" value="EAL"/>
    <property type="match status" value="1"/>
</dbReference>
<dbReference type="InterPro" id="IPR052155">
    <property type="entry name" value="Biofilm_reg_signaling"/>
</dbReference>
<evidence type="ECO:0000256" key="3">
    <source>
        <dbReference type="PROSITE-ProRule" id="PRU00169"/>
    </source>
</evidence>
<evidence type="ECO:0000313" key="8">
    <source>
        <dbReference type="Proteomes" id="UP000237839"/>
    </source>
</evidence>
<dbReference type="InterPro" id="IPR001633">
    <property type="entry name" value="EAL_dom"/>
</dbReference>
<feature type="domain" description="EAL" evidence="5">
    <location>
        <begin position="475"/>
        <end position="729"/>
    </location>
</feature>
<dbReference type="InterPro" id="IPR003018">
    <property type="entry name" value="GAF"/>
</dbReference>
<dbReference type="GO" id="GO:0000160">
    <property type="term" value="P:phosphorelay signal transduction system"/>
    <property type="evidence" value="ECO:0007669"/>
    <property type="project" value="InterPro"/>
</dbReference>
<evidence type="ECO:0000256" key="2">
    <source>
        <dbReference type="ARBA" id="ARBA00022777"/>
    </source>
</evidence>
<evidence type="ECO:0000259" key="5">
    <source>
        <dbReference type="PROSITE" id="PS50883"/>
    </source>
</evidence>